<dbReference type="STRING" id="164328.H3GHD7"/>
<keyword evidence="3" id="KW-1185">Reference proteome</keyword>
<evidence type="ECO:0000313" key="3">
    <source>
        <dbReference type="Proteomes" id="UP000005238"/>
    </source>
</evidence>
<dbReference type="Pfam" id="PF00106">
    <property type="entry name" value="adh_short"/>
    <property type="match status" value="1"/>
</dbReference>
<dbReference type="VEuPathDB" id="FungiDB:KRP23_6307"/>
<dbReference type="eggNOG" id="KOG1208">
    <property type="taxonomic scope" value="Eukaryota"/>
</dbReference>
<dbReference type="InParanoid" id="H3GHD7"/>
<dbReference type="HOGENOM" id="CLU_044999_1_1_1"/>
<dbReference type="InterPro" id="IPR002347">
    <property type="entry name" value="SDR_fam"/>
</dbReference>
<dbReference type="PANTHER" id="PTHR47534:SF3">
    <property type="entry name" value="ALCOHOL DEHYDROGENASE-LIKE C-TERMINAL DOMAIN-CONTAINING PROTEIN"/>
    <property type="match status" value="1"/>
</dbReference>
<dbReference type="EnsemblProtists" id="Phyra75328">
    <property type="protein sequence ID" value="Phyra75328"/>
    <property type="gene ID" value="Phyra75328"/>
</dbReference>
<dbReference type="PANTHER" id="PTHR47534">
    <property type="entry name" value="YALI0E05731P"/>
    <property type="match status" value="1"/>
</dbReference>
<name>H3GHD7_PHYRM</name>
<sequence length="266" mass="29025">MALAKHALVVGASSGIGRAVAHEVAPLVAKLTLASRSCPADLIPSIKERNPKVDVAHVKLDVSSLHDVRRFTDLHKDAAFDWIVMSPGIFSMKGRTETSEGLDVKMAIHYYGSVRVLNILAAAIGGKPDVNDLDLKQTYSLKRCGEVTITYSDLMTQAFSEKAPLASFIHADPGVVDTSLVNGLPWYVRLPAKVLTPLIARSPEDCAKFMLSTLTKDAFSSGWHFVNKNAEKLQPTKFQTNELKEIVWNHSIGIIDDTLGQNANHP</sequence>
<dbReference type="Proteomes" id="UP000005238">
    <property type="component" value="Unassembled WGS sequence"/>
</dbReference>
<keyword evidence="1" id="KW-0560">Oxidoreductase</keyword>
<protein>
    <recommendedName>
        <fullName evidence="4">NAD(P)-binding domain-containing protein</fullName>
    </recommendedName>
</protein>
<evidence type="ECO:0008006" key="4">
    <source>
        <dbReference type="Google" id="ProtNLM"/>
    </source>
</evidence>
<evidence type="ECO:0000256" key="1">
    <source>
        <dbReference type="ARBA" id="ARBA00023002"/>
    </source>
</evidence>
<evidence type="ECO:0000313" key="2">
    <source>
        <dbReference type="EnsemblProtists" id="Phyra75328"/>
    </source>
</evidence>
<dbReference type="InterPro" id="IPR052228">
    <property type="entry name" value="Sec_Metab_Biosynth_Oxidored"/>
</dbReference>
<reference evidence="3" key="1">
    <citation type="journal article" date="2006" name="Science">
        <title>Phytophthora genome sequences uncover evolutionary origins and mechanisms of pathogenesis.</title>
        <authorList>
            <person name="Tyler B.M."/>
            <person name="Tripathy S."/>
            <person name="Zhang X."/>
            <person name="Dehal P."/>
            <person name="Jiang R.H."/>
            <person name="Aerts A."/>
            <person name="Arredondo F.D."/>
            <person name="Baxter L."/>
            <person name="Bensasson D."/>
            <person name="Beynon J.L."/>
            <person name="Chapman J."/>
            <person name="Damasceno C.M."/>
            <person name="Dorrance A.E."/>
            <person name="Dou D."/>
            <person name="Dickerman A.W."/>
            <person name="Dubchak I.L."/>
            <person name="Garbelotto M."/>
            <person name="Gijzen M."/>
            <person name="Gordon S.G."/>
            <person name="Govers F."/>
            <person name="Grunwald N.J."/>
            <person name="Huang W."/>
            <person name="Ivors K.L."/>
            <person name="Jones R.W."/>
            <person name="Kamoun S."/>
            <person name="Krampis K."/>
            <person name="Lamour K.H."/>
            <person name="Lee M.K."/>
            <person name="McDonald W.H."/>
            <person name="Medina M."/>
            <person name="Meijer H.J."/>
            <person name="Nordberg E.K."/>
            <person name="Maclean D.J."/>
            <person name="Ospina-Giraldo M.D."/>
            <person name="Morris P.F."/>
            <person name="Phuntumart V."/>
            <person name="Putnam N.H."/>
            <person name="Rash S."/>
            <person name="Rose J.K."/>
            <person name="Sakihama Y."/>
            <person name="Salamov A.A."/>
            <person name="Savidor A."/>
            <person name="Scheuring C.F."/>
            <person name="Smith B.M."/>
            <person name="Sobral B.W."/>
            <person name="Terry A."/>
            <person name="Torto-Alalibo T.A."/>
            <person name="Win J."/>
            <person name="Xu Z."/>
            <person name="Zhang H."/>
            <person name="Grigoriev I.V."/>
            <person name="Rokhsar D.S."/>
            <person name="Boore J.L."/>
        </authorList>
    </citation>
    <scope>NUCLEOTIDE SEQUENCE [LARGE SCALE GENOMIC DNA]</scope>
    <source>
        <strain evidence="3">Pr102</strain>
    </source>
</reference>
<accession>H3GHD7</accession>
<dbReference type="Gene3D" id="3.40.50.720">
    <property type="entry name" value="NAD(P)-binding Rossmann-like Domain"/>
    <property type="match status" value="1"/>
</dbReference>
<dbReference type="VEuPathDB" id="FungiDB:KRP22_5684"/>
<reference evidence="2" key="2">
    <citation type="submission" date="2015-06" db="UniProtKB">
        <authorList>
            <consortium name="EnsemblProtists"/>
        </authorList>
    </citation>
    <scope>IDENTIFICATION</scope>
    <source>
        <strain evidence="2">Pr102</strain>
    </source>
</reference>
<dbReference type="SUPFAM" id="SSF51735">
    <property type="entry name" value="NAD(P)-binding Rossmann-fold domains"/>
    <property type="match status" value="1"/>
</dbReference>
<dbReference type="OMA" id="NRCATRM"/>
<proteinExistence type="predicted"/>
<dbReference type="AlphaFoldDB" id="H3GHD7"/>
<dbReference type="EMBL" id="DS566009">
    <property type="status" value="NOT_ANNOTATED_CDS"/>
    <property type="molecule type" value="Genomic_DNA"/>
</dbReference>
<dbReference type="InterPro" id="IPR036291">
    <property type="entry name" value="NAD(P)-bd_dom_sf"/>
</dbReference>
<organism evidence="2 3">
    <name type="scientific">Phytophthora ramorum</name>
    <name type="common">Sudden oak death agent</name>
    <dbReference type="NCBI Taxonomy" id="164328"/>
    <lineage>
        <taxon>Eukaryota</taxon>
        <taxon>Sar</taxon>
        <taxon>Stramenopiles</taxon>
        <taxon>Oomycota</taxon>
        <taxon>Peronosporomycetes</taxon>
        <taxon>Peronosporales</taxon>
        <taxon>Peronosporaceae</taxon>
        <taxon>Phytophthora</taxon>
    </lineage>
</organism>
<dbReference type="GO" id="GO:0016491">
    <property type="term" value="F:oxidoreductase activity"/>
    <property type="evidence" value="ECO:0007669"/>
    <property type="project" value="UniProtKB-KW"/>
</dbReference>